<feature type="transmembrane region" description="Helical" evidence="1">
    <location>
        <begin position="7"/>
        <end position="31"/>
    </location>
</feature>
<name>A0A0F9L8V0_9ZZZZ</name>
<keyword evidence="1" id="KW-0472">Membrane</keyword>
<dbReference type="InterPro" id="IPR045584">
    <property type="entry name" value="Pilin-like"/>
</dbReference>
<comment type="caution">
    <text evidence="2">The sequence shown here is derived from an EMBL/GenBank/DDBJ whole genome shotgun (WGS) entry which is preliminary data.</text>
</comment>
<dbReference type="NCBIfam" id="TIGR02532">
    <property type="entry name" value="IV_pilin_GFxxxE"/>
    <property type="match status" value="1"/>
</dbReference>
<keyword evidence="1" id="KW-1133">Transmembrane helix</keyword>
<proteinExistence type="predicted"/>
<evidence type="ECO:0000313" key="2">
    <source>
        <dbReference type="EMBL" id="KKM23950.1"/>
    </source>
</evidence>
<dbReference type="InterPro" id="IPR012902">
    <property type="entry name" value="N_methyl_site"/>
</dbReference>
<accession>A0A0F9L8V0</accession>
<dbReference type="SUPFAM" id="SSF54523">
    <property type="entry name" value="Pili subunits"/>
    <property type="match status" value="1"/>
</dbReference>
<reference evidence="2" key="1">
    <citation type="journal article" date="2015" name="Nature">
        <title>Complex archaea that bridge the gap between prokaryotes and eukaryotes.</title>
        <authorList>
            <person name="Spang A."/>
            <person name="Saw J.H."/>
            <person name="Jorgensen S.L."/>
            <person name="Zaremba-Niedzwiedzka K."/>
            <person name="Martijn J."/>
            <person name="Lind A.E."/>
            <person name="van Eijk R."/>
            <person name="Schleper C."/>
            <person name="Guy L."/>
            <person name="Ettema T.J."/>
        </authorList>
    </citation>
    <scope>NUCLEOTIDE SEQUENCE</scope>
</reference>
<dbReference type="Pfam" id="PF07963">
    <property type="entry name" value="N_methyl"/>
    <property type="match status" value="1"/>
</dbReference>
<evidence type="ECO:0008006" key="3">
    <source>
        <dbReference type="Google" id="ProtNLM"/>
    </source>
</evidence>
<evidence type="ECO:0000256" key="1">
    <source>
        <dbReference type="SAM" id="Phobius"/>
    </source>
</evidence>
<dbReference type="Gene3D" id="3.30.700.10">
    <property type="entry name" value="Glycoprotein, Type 4 Pilin"/>
    <property type="match status" value="1"/>
</dbReference>
<gene>
    <name evidence="2" type="ORF">LCGC14_1610030</name>
</gene>
<organism evidence="2">
    <name type="scientific">marine sediment metagenome</name>
    <dbReference type="NCBI Taxonomy" id="412755"/>
    <lineage>
        <taxon>unclassified sequences</taxon>
        <taxon>metagenomes</taxon>
        <taxon>ecological metagenomes</taxon>
    </lineage>
</organism>
<protein>
    <recommendedName>
        <fullName evidence="3">Type II secretion system protein GspG C-terminal domain-containing protein</fullName>
    </recommendedName>
</protein>
<dbReference type="EMBL" id="LAZR01013021">
    <property type="protein sequence ID" value="KKM23950.1"/>
    <property type="molecule type" value="Genomic_DNA"/>
</dbReference>
<keyword evidence="1" id="KW-0812">Transmembrane</keyword>
<dbReference type="AlphaFoldDB" id="A0A0F9L8V0"/>
<sequence>MKRKRNGFTFIEVLIVITIVGILAAIVYGALEDKKERQTQAEQETPLQVLELRGRQHKDRMKVLSRDPDLTSQNANVELCHNGLVLVVITKDGKEYPPVYKEDRYGDNERC</sequence>